<evidence type="ECO:0008006" key="6">
    <source>
        <dbReference type="Google" id="ProtNLM"/>
    </source>
</evidence>
<proteinExistence type="predicted"/>
<feature type="transmembrane region" description="Helical" evidence="3">
    <location>
        <begin position="1316"/>
        <end position="1339"/>
    </location>
</feature>
<keyword evidence="1" id="KW-0175">Coiled coil</keyword>
<keyword evidence="3" id="KW-0472">Membrane</keyword>
<evidence type="ECO:0000313" key="5">
    <source>
        <dbReference type="Proteomes" id="UP000236319"/>
    </source>
</evidence>
<protein>
    <recommendedName>
        <fullName evidence="6">Extracellular matrix-binding ebh</fullName>
    </recommendedName>
</protein>
<dbReference type="VEuPathDB" id="PiroplasmaDB:BOVATA_046050"/>
<gene>
    <name evidence="4" type="ORF">BOVATA_046050</name>
</gene>
<dbReference type="GeneID" id="39876882"/>
<keyword evidence="3" id="KW-0812">Transmembrane</keyword>
<evidence type="ECO:0000313" key="4">
    <source>
        <dbReference type="EMBL" id="GBE63112.1"/>
    </source>
</evidence>
<evidence type="ECO:0000256" key="2">
    <source>
        <dbReference type="SAM" id="MobiDB-lite"/>
    </source>
</evidence>
<dbReference type="Proteomes" id="UP000236319">
    <property type="component" value="Unassembled WGS sequence"/>
</dbReference>
<dbReference type="EMBL" id="BDSA01000015">
    <property type="protein sequence ID" value="GBE63112.1"/>
    <property type="molecule type" value="Genomic_DNA"/>
</dbReference>
<feature type="region of interest" description="Disordered" evidence="2">
    <location>
        <begin position="646"/>
        <end position="677"/>
    </location>
</feature>
<feature type="compositionally biased region" description="Polar residues" evidence="2">
    <location>
        <begin position="650"/>
        <end position="660"/>
    </location>
</feature>
<evidence type="ECO:0000256" key="1">
    <source>
        <dbReference type="SAM" id="Coils"/>
    </source>
</evidence>
<reference evidence="4 5" key="1">
    <citation type="journal article" date="2017" name="BMC Genomics">
        <title>Whole-genome assembly of Babesia ovata and comparative genomics between closely related pathogens.</title>
        <authorList>
            <person name="Yamagishi J."/>
            <person name="Asada M."/>
            <person name="Hakimi H."/>
            <person name="Tanaka T.Q."/>
            <person name="Sugimoto C."/>
            <person name="Kawazu S."/>
        </authorList>
    </citation>
    <scope>NUCLEOTIDE SEQUENCE [LARGE SCALE GENOMIC DNA]</scope>
    <source>
        <strain evidence="4 5">Miyake</strain>
    </source>
</reference>
<sequence length="1378" mass="154636">MQVENVHRELQENKIVLGSMVQYVQDHFREIQRGVGNKTNGDGIEHNWHMLKGCIELHLKKIYKSDKSKKEGHLGDIENAVREYAGEFKKGQFKFKVEEWTKEVLKKGGTIYSSIDGYVEINKGKYFQKSGTEAEESVIKHIRKVVDPHINSIVEIHDKKVEKLDDADVSTNLTKIKDSIDSFASQLEAHIKSSKFKISNIVTEIEQEYERDNTLLVQGSARGTHDKQLLNSAVKNIVSGVAAKAQRAAAELEWFVKKITVDKNKSNSSIAAEIDAAIKQVEEISKHMNGSDKSSLGNRITTKFAEVKANIDLLGNIVGTTGQELKTEVDKLQSGVLAKLETLKKYENGTGDEVVINDKKQKAEEKMKHLREQLDEKINYIGEKVNDADRSLKGTIDAVINAVSVAQRQSMKSVQDLQTTLIQKVKDVFNILTNQVQDMFADQTIAHLTALKSLVSAQLAEIKSIISRDRITGPKGLLRLVKISLRSITFDHKTMRPLAVEIKKYFEDLCHYLQSQSDITDQAPQIKTLHASLDNVFDKLLHHQHFHHAVSTARQAFEDALQQFPADTFPDAPKSVLKPLKQGLEKFAQELRKQYVSRYSGAAERFEWTQSVDDTKPQETVPSEKAMKCAKVLVTIMDGVQKHLGDLSRESNNNKTTQIHSGLINKPGAPAGKSGAQPEQIKNALGTAFAARGFNVATDKDKQDGELQRSEKTTGIKIHENLLSNNLIDVSAITSLVEWATGKKISASSSTTHNKINLFDYVDFLRSLFRKYYNVCQHIHIDSPKAPSNIYQMLQWLSGLYFNPMYDKINVYFSNLFDEKTKQLDVVTPDPPTYAKNTTVKATQMTNELVQVCLRSQLTLVAILGHGHADGRYACDFRTNLDKLLYPSNPSACFYMLVDILKRVFHQLHFVYSQCRNGRSRGGWRECHYGRHVGGSSWNCNEKQCGNQACKLSGNQNGNLSGNQAANQMCDQHPSCGMKSPLQSFLEDGLQGFLPHPVINVGCGVMCSIGKHRGLPCKTPMGFSDIGVAASHTKTGDHLEAALDYFCGKSNTPVSRLCSYFICLVNTPPQTLGDMFAFYNRLLRYWGDKNIASVYKSVAFHEAVSAANFGDTATTLDITSIQKHSTHSSNTHEKGDLFSLSICNANDNPAVPCGPYLQSIDAEIRHTFSKEHADKYLSWVVYVTETFYDLLKKLYDECCARCNKPGTRCHDRRCGDKCTVNSAYSSNTTYKQLRDLKHEDICTSIVSCQNMHPTLYAYGFTFGSPHGLSGEKKKEMKRTCQDFCRTFEKVVKDGSVLYDLVHKHIPQFLFDIREKFIWTLVALWSLSLLYLLHIAVVRLDVLRIRSHLKSPSSHRVAAQSLIAAARVKALANVKYFSP</sequence>
<feature type="coiled-coil region" evidence="1">
    <location>
        <begin position="353"/>
        <end position="380"/>
    </location>
</feature>
<organism evidence="4 5">
    <name type="scientific">Babesia ovata</name>
    <dbReference type="NCBI Taxonomy" id="189622"/>
    <lineage>
        <taxon>Eukaryota</taxon>
        <taxon>Sar</taxon>
        <taxon>Alveolata</taxon>
        <taxon>Apicomplexa</taxon>
        <taxon>Aconoidasida</taxon>
        <taxon>Piroplasmida</taxon>
        <taxon>Babesiidae</taxon>
        <taxon>Babesia</taxon>
    </lineage>
</organism>
<dbReference type="RefSeq" id="XP_028869355.1">
    <property type="nucleotide sequence ID" value="XM_029013522.1"/>
</dbReference>
<evidence type="ECO:0000256" key="3">
    <source>
        <dbReference type="SAM" id="Phobius"/>
    </source>
</evidence>
<accession>A0A2H6KJE0</accession>
<keyword evidence="5" id="KW-1185">Reference proteome</keyword>
<comment type="caution">
    <text evidence="4">The sequence shown here is derived from an EMBL/GenBank/DDBJ whole genome shotgun (WGS) entry which is preliminary data.</text>
</comment>
<keyword evidence="3" id="KW-1133">Transmembrane helix</keyword>
<name>A0A2H6KJE0_9APIC</name>